<evidence type="ECO:0000256" key="6">
    <source>
        <dbReference type="PROSITE-ProRule" id="PRU00068"/>
    </source>
</evidence>
<keyword evidence="14" id="KW-1185">Reference proteome</keyword>
<dbReference type="RefSeq" id="XP_007528504.2">
    <property type="nucleotide sequence ID" value="XM_007528442.3"/>
</dbReference>
<dbReference type="OrthoDB" id="5951731at2759"/>
<evidence type="ECO:0000256" key="7">
    <source>
        <dbReference type="PROSITE-ProRule" id="PRU00076"/>
    </source>
</evidence>
<dbReference type="PROSITE" id="PS50214">
    <property type="entry name" value="DISINTEGRIN_2"/>
    <property type="match status" value="1"/>
</dbReference>
<dbReference type="Pfam" id="PF01562">
    <property type="entry name" value="Pep_M12B_propep"/>
    <property type="match status" value="1"/>
</dbReference>
<keyword evidence="2 9" id="KW-0812">Transmembrane</keyword>
<dbReference type="PROSITE" id="PS50026">
    <property type="entry name" value="EGF_3"/>
    <property type="match status" value="1"/>
</dbReference>
<keyword evidence="15" id="KW-0378">Hydrolase</keyword>
<evidence type="ECO:0000259" key="12">
    <source>
        <dbReference type="PROSITE" id="PS50214"/>
    </source>
</evidence>
<dbReference type="SUPFAM" id="SSF55486">
    <property type="entry name" value="Metalloproteases ('zincins'), catalytic domain"/>
    <property type="match status" value="1"/>
</dbReference>
<accession>A0A1S3A2V8</accession>
<keyword evidence="5 7" id="KW-1015">Disulfide bond</keyword>
<evidence type="ECO:0000256" key="1">
    <source>
        <dbReference type="ARBA" id="ARBA00004167"/>
    </source>
</evidence>
<keyword evidence="10" id="KW-0732">Signal</keyword>
<keyword evidence="15" id="KW-0482">Metalloprotease</keyword>
<dbReference type="GeneID" id="103118245"/>
<dbReference type="GO" id="GO:1990913">
    <property type="term" value="C:sperm head plasma membrane"/>
    <property type="evidence" value="ECO:0007669"/>
    <property type="project" value="TreeGrafter"/>
</dbReference>
<dbReference type="GO" id="GO:0009897">
    <property type="term" value="C:external side of plasma membrane"/>
    <property type="evidence" value="ECO:0007669"/>
    <property type="project" value="TreeGrafter"/>
</dbReference>
<name>A0A1S3A2V8_ERIEU</name>
<dbReference type="InterPro" id="IPR034027">
    <property type="entry name" value="Reprolysin_adamalysin"/>
</dbReference>
<evidence type="ECO:0000256" key="4">
    <source>
        <dbReference type="ARBA" id="ARBA00023136"/>
    </source>
</evidence>
<dbReference type="PANTHER" id="PTHR11905">
    <property type="entry name" value="ADAM A DISINTEGRIN AND METALLOPROTEASE DOMAIN"/>
    <property type="match status" value="1"/>
</dbReference>
<evidence type="ECO:0000313" key="14">
    <source>
        <dbReference type="Proteomes" id="UP001652624"/>
    </source>
</evidence>
<feature type="transmembrane region" description="Helical" evidence="9">
    <location>
        <begin position="679"/>
        <end position="704"/>
    </location>
</feature>
<dbReference type="Proteomes" id="UP001652624">
    <property type="component" value="Chromosome 16"/>
</dbReference>
<dbReference type="InterPro" id="IPR036436">
    <property type="entry name" value="Disintegrin_dom_sf"/>
</dbReference>
<gene>
    <name evidence="15" type="primary">ADAM21</name>
</gene>
<evidence type="ECO:0000256" key="5">
    <source>
        <dbReference type="ARBA" id="ARBA00023157"/>
    </source>
</evidence>
<dbReference type="InterPro" id="IPR002870">
    <property type="entry name" value="Peptidase_M12B_N"/>
</dbReference>
<keyword evidence="8" id="KW-0479">Metal-binding</keyword>
<dbReference type="FunFam" id="3.40.390.10:FF:000002">
    <property type="entry name" value="Disintegrin and metalloproteinase domain-containing protein 22"/>
    <property type="match status" value="1"/>
</dbReference>
<evidence type="ECO:0000259" key="11">
    <source>
        <dbReference type="PROSITE" id="PS50026"/>
    </source>
</evidence>
<dbReference type="InParanoid" id="A0A1S3A2V8"/>
<dbReference type="Gene3D" id="4.10.70.10">
    <property type="entry name" value="Disintegrin domain"/>
    <property type="match status" value="1"/>
</dbReference>
<feature type="domain" description="EGF-like" evidence="11">
    <location>
        <begin position="628"/>
        <end position="661"/>
    </location>
</feature>
<feature type="disulfide bond" evidence="7">
    <location>
        <begin position="651"/>
        <end position="660"/>
    </location>
</feature>
<feature type="domain" description="Disintegrin" evidence="12">
    <location>
        <begin position="404"/>
        <end position="490"/>
    </location>
</feature>
<dbReference type="eggNOG" id="KOG3607">
    <property type="taxonomic scope" value="Eukaryota"/>
</dbReference>
<feature type="binding site" evidence="8">
    <location>
        <position position="349"/>
    </location>
    <ligand>
        <name>Zn(2+)</name>
        <dbReference type="ChEBI" id="CHEBI:29105"/>
        <note>catalytic</note>
    </ligand>
</feature>
<dbReference type="CDD" id="cd04269">
    <property type="entry name" value="ZnMc_adamalysin_II_like"/>
    <property type="match status" value="1"/>
</dbReference>
<feature type="binding site" evidence="8">
    <location>
        <position position="343"/>
    </location>
    <ligand>
        <name>Zn(2+)</name>
        <dbReference type="ChEBI" id="CHEBI:29105"/>
        <note>catalytic</note>
    </ligand>
</feature>
<reference evidence="15" key="1">
    <citation type="submission" date="2025-08" db="UniProtKB">
        <authorList>
            <consortium name="RefSeq"/>
        </authorList>
    </citation>
    <scope>IDENTIFICATION</scope>
</reference>
<dbReference type="InterPro" id="IPR001762">
    <property type="entry name" value="Disintegrin_dom"/>
</dbReference>
<evidence type="ECO:0000256" key="10">
    <source>
        <dbReference type="SAM" id="SignalP"/>
    </source>
</evidence>
<dbReference type="STRING" id="9365.ENSEEUP00000004358"/>
<dbReference type="Pfam" id="PF01421">
    <property type="entry name" value="Reprolysin"/>
    <property type="match status" value="1"/>
</dbReference>
<dbReference type="PROSITE" id="PS50215">
    <property type="entry name" value="ADAM_MEPRO"/>
    <property type="match status" value="1"/>
</dbReference>
<dbReference type="CTD" id="8747"/>
<dbReference type="InterPro" id="IPR024079">
    <property type="entry name" value="MetalloPept_cat_dom_sf"/>
</dbReference>
<evidence type="ECO:0000256" key="2">
    <source>
        <dbReference type="ARBA" id="ARBA00022692"/>
    </source>
</evidence>
<dbReference type="SUPFAM" id="SSF57552">
    <property type="entry name" value="Blood coagulation inhibitor (disintegrin)"/>
    <property type="match status" value="1"/>
</dbReference>
<feature type="chain" id="PRO_5010167973" evidence="10">
    <location>
        <begin position="25"/>
        <end position="718"/>
    </location>
</feature>
<dbReference type="GO" id="GO:0008584">
    <property type="term" value="P:male gonad development"/>
    <property type="evidence" value="ECO:0007669"/>
    <property type="project" value="TreeGrafter"/>
</dbReference>
<dbReference type="FunFam" id="4.10.70.10:FF:000001">
    <property type="entry name" value="Disintegrin and metalloproteinase domain-containing protein 22"/>
    <property type="match status" value="1"/>
</dbReference>
<dbReference type="SMART" id="SM00608">
    <property type="entry name" value="ACR"/>
    <property type="match status" value="1"/>
</dbReference>
<dbReference type="SMART" id="SM00050">
    <property type="entry name" value="DISIN"/>
    <property type="match status" value="1"/>
</dbReference>
<evidence type="ECO:0000259" key="13">
    <source>
        <dbReference type="PROSITE" id="PS50215"/>
    </source>
</evidence>
<keyword evidence="4 9" id="KW-0472">Membrane</keyword>
<proteinExistence type="predicted"/>
<feature type="disulfide bond" evidence="6">
    <location>
        <begin position="462"/>
        <end position="482"/>
    </location>
</feature>
<comment type="caution">
    <text evidence="7">Lacks conserved residue(s) required for the propagation of feature annotation.</text>
</comment>
<dbReference type="GO" id="GO:0006508">
    <property type="term" value="P:proteolysis"/>
    <property type="evidence" value="ECO:0007669"/>
    <property type="project" value="InterPro"/>
</dbReference>
<keyword evidence="15" id="KW-0645">Protease</keyword>
<feature type="signal peptide" evidence="10">
    <location>
        <begin position="1"/>
        <end position="24"/>
    </location>
</feature>
<sequence>MTAVETKMSMRILLLLLWHGISVSLSVLSEDRYSQLSSPEFVTPLKITSRGRDAKAPGWLSYSLKFGGQRHVVHMRVKKFLLSRNLPILTYTDLHALHQDQPAVPADCYYHGYVEGRSNSLVALSTCFGGFQGMLQISGLAYEIEPLRNSTTFEHLVYKLNINGTQLPSMRCGLAKETAYQQFKSGETEKSTLKQNSTEMWWAHSWFLELVVVVDNGFFMSSQSNFSKVQEDVFFIVNVVDSIYQQLDTYVILIGIEIWNHGNVFLMTSIEQVLEDFSRWKQASLSQLQYDTAHIFIKNSLINVLGIAYVAGICHPPIDCGVNNFQGDPLSLFALTVAHELGHTLGMRHDEEFCVCKQNDCIMNAIRMPAEGFTNCSYADFAKTALNQGSCLSSPPSPGKVLMLKRCGNGVIEGEEECDCGSTRQCEKDPCCLMNCTLKPGATCAFGLCCKACKFMPSGRLCRHQANECDLPEWCNGTSHECPEDRYVQDGFPCSGSAYCYQKRCNSHDKQCREIFGDGAKSASQSCYTEINSQGNNFGHCGISGMTYLKCNISDVFCGRIQCENVKKIPHLQDHSALQSTHIHGVTCWSVNYHLGMNTPDAGEVKDGTMCGPGKICMHKQCVRLSLLSQDCLPETCHMRGVCNNKHHCHCNYGWAPPNCLHRGYGGSIDSGPASTPKLVLPLVVILGLAVSFLLMIAIFLYLLKYIHPKKTKVHSSG</sequence>
<dbReference type="PANTHER" id="PTHR11905:SF116">
    <property type="entry name" value="DISINTEGRIN AND METALLOPROTEINASE DOMAIN-CONTAINING PROTEIN 21"/>
    <property type="match status" value="1"/>
</dbReference>
<dbReference type="Gene3D" id="3.40.390.10">
    <property type="entry name" value="Collagenase (Catalytic Domain)"/>
    <property type="match status" value="1"/>
</dbReference>
<feature type="binding site" evidence="8">
    <location>
        <position position="339"/>
    </location>
    <ligand>
        <name>Zn(2+)</name>
        <dbReference type="ChEBI" id="CHEBI:29105"/>
        <note>catalytic</note>
    </ligand>
</feature>
<dbReference type="AlphaFoldDB" id="A0A1S3A2V8"/>
<dbReference type="GO" id="GO:0004222">
    <property type="term" value="F:metalloendopeptidase activity"/>
    <property type="evidence" value="ECO:0007669"/>
    <property type="project" value="InterPro"/>
</dbReference>
<feature type="active site" evidence="8">
    <location>
        <position position="340"/>
    </location>
</feature>
<protein>
    <submittedName>
        <fullName evidence="15">Disintegrin and metalloproteinase domain-containing protein 21</fullName>
    </submittedName>
</protein>
<evidence type="ECO:0000256" key="9">
    <source>
        <dbReference type="SAM" id="Phobius"/>
    </source>
</evidence>
<dbReference type="PRINTS" id="PR00289">
    <property type="entry name" value="DISINTEGRIN"/>
</dbReference>
<feature type="disulfide bond" evidence="8">
    <location>
        <begin position="356"/>
        <end position="361"/>
    </location>
</feature>
<feature type="domain" description="Peptidase M12B" evidence="13">
    <location>
        <begin position="206"/>
        <end position="396"/>
    </location>
</feature>
<keyword evidence="7" id="KW-0245">EGF-like domain</keyword>
<dbReference type="InterPro" id="IPR000742">
    <property type="entry name" value="EGF"/>
</dbReference>
<comment type="subcellular location">
    <subcellularLocation>
        <location evidence="1">Membrane</location>
        <topology evidence="1">Single-pass membrane protein</topology>
    </subcellularLocation>
</comment>
<evidence type="ECO:0000256" key="8">
    <source>
        <dbReference type="PROSITE-ProRule" id="PRU00276"/>
    </source>
</evidence>
<dbReference type="PROSITE" id="PS01186">
    <property type="entry name" value="EGF_2"/>
    <property type="match status" value="1"/>
</dbReference>
<keyword evidence="8" id="KW-0862">Zinc</keyword>
<evidence type="ECO:0000256" key="3">
    <source>
        <dbReference type="ARBA" id="ARBA00022989"/>
    </source>
</evidence>
<evidence type="ECO:0000313" key="15">
    <source>
        <dbReference type="RefSeq" id="XP_007528504.2"/>
    </source>
</evidence>
<dbReference type="Pfam" id="PF08516">
    <property type="entry name" value="ADAM_CR"/>
    <property type="match status" value="1"/>
</dbReference>
<dbReference type="InterPro" id="IPR006586">
    <property type="entry name" value="ADAM_Cys-rich"/>
</dbReference>
<keyword evidence="3 9" id="KW-1133">Transmembrane helix</keyword>
<dbReference type="GO" id="GO:0046872">
    <property type="term" value="F:metal ion binding"/>
    <property type="evidence" value="ECO:0007669"/>
    <property type="project" value="UniProtKB-KW"/>
</dbReference>
<organism evidence="14 15">
    <name type="scientific">Erinaceus europaeus</name>
    <name type="common">Western European hedgehog</name>
    <dbReference type="NCBI Taxonomy" id="9365"/>
    <lineage>
        <taxon>Eukaryota</taxon>
        <taxon>Metazoa</taxon>
        <taxon>Chordata</taxon>
        <taxon>Craniata</taxon>
        <taxon>Vertebrata</taxon>
        <taxon>Euteleostomi</taxon>
        <taxon>Mammalia</taxon>
        <taxon>Eutheria</taxon>
        <taxon>Laurasiatheria</taxon>
        <taxon>Eulipotyphla</taxon>
        <taxon>Erinaceidae</taxon>
        <taxon>Erinaceinae</taxon>
        <taxon>Erinaceus</taxon>
    </lineage>
</organism>
<dbReference type="Pfam" id="PF00200">
    <property type="entry name" value="Disintegrin"/>
    <property type="match status" value="1"/>
</dbReference>
<dbReference type="InterPro" id="IPR001590">
    <property type="entry name" value="Peptidase_M12B"/>
</dbReference>